<feature type="region of interest" description="Disordered" evidence="1">
    <location>
        <begin position="1"/>
        <end position="20"/>
    </location>
</feature>
<keyword evidence="4" id="KW-1185">Reference proteome</keyword>
<dbReference type="RefSeq" id="WP_206556849.1">
    <property type="nucleotide sequence ID" value="NZ_JAFKDB010000008.1"/>
</dbReference>
<sequence length="1116" mass="125718">MSKGDDDKTPEGFNDLTQKHFGTGDNVARDKIVNATVSADSVKGSVQEIIALLRCRQEETAHSALKVWESSVGLSREATQLISLTRILIDLTCGDDLEARLAELNKIRGSCKGDFEKDLAQSIWIRIFAARKSERLASFQCPSNGEVELTREAYFELAASKEFLNSEKERSVVDFHESELVGLIRGLLRVRETEAALDLSSSLDDLFPSINSRIIHQACKVQSFFERDASFHYWTMNEADREEFEHLCNNSLKLIEETDGKDKRPLIWASNLLNFSNGERKEILRVCLDHIKVIENYHPEIAKLIRANQSSEYNEEDGLAFLIEKCRNNKQFRNEKVLEILQSDSISVEDSSILLSVADRKQVRDWVEKGGEVSEENSCIRDFVLIELRAHICEKAIQDRASLRKLVQGFISTHEDSIALINPFRICALCNNLIRLDLSSLASKILSKFIPEGNLWLSPLIQLYLEALLNGRQLETLHKTLQKIPKKHWTEHTWQLCAKQHEFLDEIAEAFVAIENALEINPLSASFWGNLIYLHRRRGSSDVQIAQALAKIPDDVFHDLSEPALQLVAECFRCNRTAQAESIVVDWFLRDPDGSATFITNLQFSVLEFLSEEVQLSESVGKCLGAAHYTSDGQDEVKLIVEAPELQHTAFIDSNSPLGKSLLGSSSGDAFTIGMSEICVREILPPYVAVFRLSVKIRSALNDGSDSFQTIQVPTEPQELIETLKRKMSYLSANDDPLLEREDIPLFMRGYRYDASNPLRAVIAIYSSARYPKPGLPNFGSEVGDRVVLDIWSISYIFFAGLHSQLSLLPIEIVITRETKVIIERWLKDINRPDYLSLGVSEEGDLVRTTAEDISTSTDSFQQWLFKVLDDSTVEAPRWSNLPEEIAVCEEVVDSSVQSSLVLAYSNDLPLFSVDPLFSQLLIQKGGYAINAFQLSQSLSQQIDVGFSASALYSHLEAGLPLPITENGLIKLALSEETEHEQLLVRMLDKYQSQLIEMNEGRQFIVKVATANLLRAIRVGEIQRTDGRLSQRFESGTQAIFYSCCLASSRRRESLEAGCSVEQCLAMFLAELFVSFKDMPKVIEVIRREASRFARGHFMSVPAINDQLKEIASNNE</sequence>
<reference evidence="3 4" key="1">
    <citation type="submission" date="2021-02" db="EMBL/GenBank/DDBJ databases">
        <title>PHA producing bacteria isolated from coastal sediment in Guangdong, Shenzhen.</title>
        <authorList>
            <person name="Zheng W."/>
            <person name="Yu S."/>
            <person name="Huang Y."/>
        </authorList>
    </citation>
    <scope>NUCLEOTIDE SEQUENCE [LARGE SCALE GENOMIC DNA]</scope>
    <source>
        <strain evidence="3 4">TN21-5</strain>
    </source>
</reference>
<feature type="compositionally biased region" description="Basic and acidic residues" evidence="1">
    <location>
        <begin position="1"/>
        <end position="10"/>
    </location>
</feature>
<protein>
    <recommendedName>
        <fullName evidence="2">PIN domain-containing protein</fullName>
    </recommendedName>
</protein>
<dbReference type="EMBL" id="JAFKDB010000008">
    <property type="protein sequence ID" value="MBN7769187.1"/>
    <property type="molecule type" value="Genomic_DNA"/>
</dbReference>
<gene>
    <name evidence="3" type="ORF">JYP53_04615</name>
</gene>
<evidence type="ECO:0000259" key="2">
    <source>
        <dbReference type="Pfam" id="PF20698"/>
    </source>
</evidence>
<feature type="domain" description="PIN" evidence="2">
    <location>
        <begin position="788"/>
        <end position="921"/>
    </location>
</feature>
<evidence type="ECO:0000256" key="1">
    <source>
        <dbReference type="SAM" id="MobiDB-lite"/>
    </source>
</evidence>
<evidence type="ECO:0000313" key="3">
    <source>
        <dbReference type="EMBL" id="MBN7769187.1"/>
    </source>
</evidence>
<dbReference type="Proteomes" id="UP000664344">
    <property type="component" value="Unassembled WGS sequence"/>
</dbReference>
<dbReference type="InterPro" id="IPR048987">
    <property type="entry name" value="PIN-TPR-GreABC"/>
</dbReference>
<organism evidence="3 4">
    <name type="scientific">Marinobacter daepoensis</name>
    <dbReference type="NCBI Taxonomy" id="262077"/>
    <lineage>
        <taxon>Bacteria</taxon>
        <taxon>Pseudomonadati</taxon>
        <taxon>Pseudomonadota</taxon>
        <taxon>Gammaproteobacteria</taxon>
        <taxon>Pseudomonadales</taxon>
        <taxon>Marinobacteraceae</taxon>
        <taxon>Marinobacter</taxon>
    </lineage>
</organism>
<accession>A0ABS3BBN7</accession>
<proteinExistence type="predicted"/>
<name>A0ABS3BBN7_9GAMM</name>
<dbReference type="Pfam" id="PF20698">
    <property type="entry name" value="PIN-TPR-GreABC"/>
    <property type="match status" value="1"/>
</dbReference>
<evidence type="ECO:0000313" key="4">
    <source>
        <dbReference type="Proteomes" id="UP000664344"/>
    </source>
</evidence>
<comment type="caution">
    <text evidence="3">The sequence shown here is derived from an EMBL/GenBank/DDBJ whole genome shotgun (WGS) entry which is preliminary data.</text>
</comment>